<dbReference type="Proteomes" id="UP000626844">
    <property type="component" value="Unassembled WGS sequence"/>
</dbReference>
<keyword evidence="1" id="KW-1133">Transmembrane helix</keyword>
<feature type="transmembrane region" description="Helical" evidence="1">
    <location>
        <begin position="175"/>
        <end position="193"/>
    </location>
</feature>
<proteinExistence type="predicted"/>
<reference evidence="2" key="1">
    <citation type="submission" date="2020-09" db="EMBL/GenBank/DDBJ databases">
        <title>A novel bacterium of genus Bacillus, isolated from South China Sea.</title>
        <authorList>
            <person name="Huang H."/>
            <person name="Mo K."/>
            <person name="Hu Y."/>
        </authorList>
    </citation>
    <scope>NUCLEOTIDE SEQUENCE</scope>
    <source>
        <strain evidence="2">IB182487</strain>
    </source>
</reference>
<evidence type="ECO:0000256" key="1">
    <source>
        <dbReference type="SAM" id="Phobius"/>
    </source>
</evidence>
<dbReference type="EMBL" id="JACXAI010000011">
    <property type="protein sequence ID" value="MBD1380638.1"/>
    <property type="molecule type" value="Genomic_DNA"/>
</dbReference>
<dbReference type="RefSeq" id="WP_191158233.1">
    <property type="nucleotide sequence ID" value="NZ_JACXAI010000011.1"/>
</dbReference>
<organism evidence="2 3">
    <name type="scientific">Metabacillus arenae</name>
    <dbReference type="NCBI Taxonomy" id="2771434"/>
    <lineage>
        <taxon>Bacteria</taxon>
        <taxon>Bacillati</taxon>
        <taxon>Bacillota</taxon>
        <taxon>Bacilli</taxon>
        <taxon>Bacillales</taxon>
        <taxon>Bacillaceae</taxon>
        <taxon>Metabacillus</taxon>
    </lineage>
</organism>
<feature type="transmembrane region" description="Helical" evidence="1">
    <location>
        <begin position="143"/>
        <end position="163"/>
    </location>
</feature>
<accession>A0A926NHF6</accession>
<evidence type="ECO:0000313" key="3">
    <source>
        <dbReference type="Proteomes" id="UP000626844"/>
    </source>
</evidence>
<gene>
    <name evidence="2" type="ORF">IC621_10385</name>
</gene>
<name>A0A926NHF6_9BACI</name>
<feature type="transmembrane region" description="Helical" evidence="1">
    <location>
        <begin position="53"/>
        <end position="71"/>
    </location>
</feature>
<feature type="transmembrane region" description="Helical" evidence="1">
    <location>
        <begin position="213"/>
        <end position="232"/>
    </location>
</feature>
<keyword evidence="3" id="KW-1185">Reference proteome</keyword>
<dbReference type="AlphaFoldDB" id="A0A926NHF6"/>
<feature type="transmembrane region" description="Helical" evidence="1">
    <location>
        <begin position="23"/>
        <end position="41"/>
    </location>
</feature>
<protein>
    <submittedName>
        <fullName evidence="2">Uncharacterized protein</fullName>
    </submittedName>
</protein>
<keyword evidence="1" id="KW-0472">Membrane</keyword>
<keyword evidence="1" id="KW-0812">Transmembrane</keyword>
<feature type="transmembrane region" description="Helical" evidence="1">
    <location>
        <begin position="109"/>
        <end position="131"/>
    </location>
</feature>
<comment type="caution">
    <text evidence="2">The sequence shown here is derived from an EMBL/GenBank/DDBJ whole genome shotgun (WGS) entry which is preliminary data.</text>
</comment>
<sequence>MSNQNQIWKLVWFELKVAPIKQGLMQLLCIIVTSFIIEMFIELIQEHGSDYKFFFMDAFLVFIVTMYPLLFRLAPFRTENIKGDLYATSFYVYATQLPIKQDVLLLSRFIFKGLLAAVSSAVSFICVYLYPGTFQSVFKPSEFIIFLIVWMFITLTVNFQFVSADVGSSFSKVKIAVVNIIFYSIVLLAFFIISWVTGDSLVSWTINFSKSTPFLTVLAALLLAGVSFYTGYIQAKGYVRKADYHV</sequence>
<evidence type="ECO:0000313" key="2">
    <source>
        <dbReference type="EMBL" id="MBD1380638.1"/>
    </source>
</evidence>